<dbReference type="InterPro" id="IPR036388">
    <property type="entry name" value="WH-like_DNA-bd_sf"/>
</dbReference>
<dbReference type="RefSeq" id="WP_065136653.1">
    <property type="nucleotide sequence ID" value="NZ_JANFXG010000008.1"/>
</dbReference>
<dbReference type="GO" id="GO:0003677">
    <property type="term" value="F:DNA binding"/>
    <property type="evidence" value="ECO:0007669"/>
    <property type="project" value="UniProtKB-KW"/>
</dbReference>
<reference evidence="5 6" key="1">
    <citation type="submission" date="2016-06" db="EMBL/GenBank/DDBJ databases">
        <authorList>
            <person name="Kjaerup R.B."/>
            <person name="Dalgaard T.S."/>
            <person name="Juul-Madsen H.R."/>
        </authorList>
    </citation>
    <scope>NUCLEOTIDE SEQUENCE [LARGE SCALE GENOMIC DNA]</scope>
    <source>
        <strain evidence="5 6">1245752.6</strain>
    </source>
</reference>
<keyword evidence="2" id="KW-0238">DNA-binding</keyword>
<organism evidence="5 6">
    <name type="scientific">Mycobacterium gordonae</name>
    <dbReference type="NCBI Taxonomy" id="1778"/>
    <lineage>
        <taxon>Bacteria</taxon>
        <taxon>Bacillati</taxon>
        <taxon>Actinomycetota</taxon>
        <taxon>Actinomycetes</taxon>
        <taxon>Mycobacteriales</taxon>
        <taxon>Mycobacteriaceae</taxon>
        <taxon>Mycobacterium</taxon>
    </lineage>
</organism>
<feature type="domain" description="HTH hxlR-type" evidence="4">
    <location>
        <begin position="11"/>
        <end position="110"/>
    </location>
</feature>
<name>A0A1A6B977_MYCGO</name>
<protein>
    <submittedName>
        <fullName evidence="5">HxlR family transcriptional regulator</fullName>
    </submittedName>
</protein>
<dbReference type="Proteomes" id="UP000093757">
    <property type="component" value="Unassembled WGS sequence"/>
</dbReference>
<dbReference type="PROSITE" id="PS51118">
    <property type="entry name" value="HTH_HXLR"/>
    <property type="match status" value="1"/>
</dbReference>
<evidence type="ECO:0000256" key="3">
    <source>
        <dbReference type="ARBA" id="ARBA00023163"/>
    </source>
</evidence>
<evidence type="ECO:0000256" key="1">
    <source>
        <dbReference type="ARBA" id="ARBA00023015"/>
    </source>
</evidence>
<evidence type="ECO:0000313" key="6">
    <source>
        <dbReference type="Proteomes" id="UP000093757"/>
    </source>
</evidence>
<sequence length="162" mass="18090">MRYEDLADIPCSITRPLVVLGDRWTFLLVKQAFAGTTRFEDFLTTLGIPRGRLADRLDRLVAEEILRREPYREGNSRTHAAYRLTDKGLALYPVLLALRDWGDRYMAPGGPPVYYRHRDCGGEAHVQLSCDKCDAELTAHDVIPEAGPGLSGDGRAADRSTT</sequence>
<evidence type="ECO:0000313" key="5">
    <source>
        <dbReference type="EMBL" id="OBR98906.1"/>
    </source>
</evidence>
<accession>A0A1A6B977</accession>
<gene>
    <name evidence="5" type="ORF">A9W98_32790</name>
</gene>
<dbReference type="AlphaFoldDB" id="A0A1A6B977"/>
<dbReference type="SUPFAM" id="SSF46785">
    <property type="entry name" value="Winged helix' DNA-binding domain"/>
    <property type="match status" value="1"/>
</dbReference>
<proteinExistence type="predicted"/>
<dbReference type="EMBL" id="MAEM01000488">
    <property type="protein sequence ID" value="OBR98906.1"/>
    <property type="molecule type" value="Genomic_DNA"/>
</dbReference>
<evidence type="ECO:0000256" key="2">
    <source>
        <dbReference type="ARBA" id="ARBA00023125"/>
    </source>
</evidence>
<keyword evidence="3" id="KW-0804">Transcription</keyword>
<evidence type="ECO:0000259" key="4">
    <source>
        <dbReference type="PROSITE" id="PS51118"/>
    </source>
</evidence>
<dbReference type="PANTHER" id="PTHR33204:SF36">
    <property type="entry name" value="TRANSCRIPTIONAL REGULATORY PROTEIN"/>
    <property type="match status" value="1"/>
</dbReference>
<dbReference type="PANTHER" id="PTHR33204">
    <property type="entry name" value="TRANSCRIPTIONAL REGULATOR, MARR FAMILY"/>
    <property type="match status" value="1"/>
</dbReference>
<dbReference type="InterPro" id="IPR036390">
    <property type="entry name" value="WH_DNA-bd_sf"/>
</dbReference>
<comment type="caution">
    <text evidence="5">The sequence shown here is derived from an EMBL/GenBank/DDBJ whole genome shotgun (WGS) entry which is preliminary data.</text>
</comment>
<dbReference type="OrthoDB" id="5183359at2"/>
<keyword evidence="1" id="KW-0805">Transcription regulation</keyword>
<dbReference type="Pfam" id="PF01638">
    <property type="entry name" value="HxlR"/>
    <property type="match status" value="1"/>
</dbReference>
<dbReference type="Gene3D" id="1.10.10.10">
    <property type="entry name" value="Winged helix-like DNA-binding domain superfamily/Winged helix DNA-binding domain"/>
    <property type="match status" value="1"/>
</dbReference>
<dbReference type="InterPro" id="IPR002577">
    <property type="entry name" value="HTH_HxlR"/>
</dbReference>